<proteinExistence type="predicted"/>
<evidence type="ECO:0000313" key="2">
    <source>
        <dbReference type="EMBL" id="SMO32626.1"/>
    </source>
</evidence>
<dbReference type="AlphaFoldDB" id="A0A521ACY1"/>
<keyword evidence="1" id="KW-0812">Transmembrane</keyword>
<evidence type="ECO:0000256" key="1">
    <source>
        <dbReference type="SAM" id="Phobius"/>
    </source>
</evidence>
<gene>
    <name evidence="2" type="ORF">SAMN06265220_10127</name>
</gene>
<reference evidence="2 3" key="1">
    <citation type="submission" date="2017-05" db="EMBL/GenBank/DDBJ databases">
        <authorList>
            <person name="Varghese N."/>
            <person name="Submissions S."/>
        </authorList>
    </citation>
    <scope>NUCLEOTIDE SEQUENCE [LARGE SCALE GENOMIC DNA]</scope>
    <source>
        <strain evidence="2 3">DSM 29982</strain>
    </source>
</reference>
<organism evidence="2 3">
    <name type="scientific">Flavobacterium nitrogenifigens</name>
    <dbReference type="NCBI Taxonomy" id="1617283"/>
    <lineage>
        <taxon>Bacteria</taxon>
        <taxon>Pseudomonadati</taxon>
        <taxon>Bacteroidota</taxon>
        <taxon>Flavobacteriia</taxon>
        <taxon>Flavobacteriales</taxon>
        <taxon>Flavobacteriaceae</taxon>
        <taxon>Flavobacterium</taxon>
    </lineage>
</organism>
<protein>
    <submittedName>
        <fullName evidence="2">Uncharacterized protein</fullName>
    </submittedName>
</protein>
<feature type="transmembrane region" description="Helical" evidence="1">
    <location>
        <begin position="47"/>
        <end position="66"/>
    </location>
</feature>
<keyword evidence="3" id="KW-1185">Reference proteome</keyword>
<feature type="transmembrane region" description="Helical" evidence="1">
    <location>
        <begin position="156"/>
        <end position="179"/>
    </location>
</feature>
<feature type="transmembrane region" description="Helical" evidence="1">
    <location>
        <begin position="103"/>
        <end position="125"/>
    </location>
</feature>
<dbReference type="EMBL" id="FXTQ01000001">
    <property type="protein sequence ID" value="SMO32626.1"/>
    <property type="molecule type" value="Genomic_DNA"/>
</dbReference>
<feature type="transmembrane region" description="Helical" evidence="1">
    <location>
        <begin position="17"/>
        <end position="35"/>
    </location>
</feature>
<evidence type="ECO:0000313" key="3">
    <source>
        <dbReference type="Proteomes" id="UP000319267"/>
    </source>
</evidence>
<keyword evidence="1" id="KW-0472">Membrane</keyword>
<feature type="transmembrane region" description="Helical" evidence="1">
    <location>
        <begin position="132"/>
        <end position="150"/>
    </location>
</feature>
<name>A0A521ACY1_9FLAO</name>
<dbReference type="Proteomes" id="UP000319267">
    <property type="component" value="Unassembled WGS sequence"/>
</dbReference>
<accession>A0A521ACY1</accession>
<sequence>MGDHFFDIQTDKLFKRISFFILFGILLNLLLFFGTSYLENKITNRSFINSYVIYCVFLGIFHCCFYRKFIRNFLAMTIIFFFIGLAFCLFYFAMLIFSFGIEVFAFLAVLIIYLSIQLITLRLCFNLKPTASISFITILIFIAGFSITYIKKDYDLYYYGFSFICSVWSLNIILSALLFSDFVFDKKQENASKDRSNTGEINVENFKDYLKTIFGSQITFYEAFNEFQIYEIDCFPENFEHKLAIEFSNENIKFATVTKEPSVDFSLYDYVIETNKEAEDFIQHILKFGWPIK</sequence>
<feature type="transmembrane region" description="Helical" evidence="1">
    <location>
        <begin position="73"/>
        <end position="97"/>
    </location>
</feature>
<keyword evidence="1" id="KW-1133">Transmembrane helix</keyword>